<feature type="compositionally biased region" description="Basic and acidic residues" evidence="1">
    <location>
        <begin position="133"/>
        <end position="143"/>
    </location>
</feature>
<feature type="compositionally biased region" description="Basic residues" evidence="1">
    <location>
        <begin position="144"/>
        <end position="159"/>
    </location>
</feature>
<dbReference type="KEGG" id="tcr:507105.50"/>
<evidence type="ECO:0000256" key="1">
    <source>
        <dbReference type="SAM" id="MobiDB-lite"/>
    </source>
</evidence>
<comment type="caution">
    <text evidence="2">The sequence shown here is derived from an EMBL/GenBank/DDBJ whole genome shotgun (WGS) entry which is preliminary data.</text>
</comment>
<dbReference type="EMBL" id="AAHK01000731">
    <property type="protein sequence ID" value="EAN89570.1"/>
    <property type="molecule type" value="Genomic_DNA"/>
</dbReference>
<accession>Q4DAL7</accession>
<dbReference type="Proteomes" id="UP000002296">
    <property type="component" value="Unassembled WGS sequence"/>
</dbReference>
<dbReference type="OMA" id="AKSSHNK"/>
<dbReference type="AlphaFoldDB" id="Q4DAL7"/>
<gene>
    <name evidence="2" type="ORF">Tc00.1047053507105.50</name>
</gene>
<name>Q4DAL7_TRYCC</name>
<protein>
    <submittedName>
        <fullName evidence="2">Uncharacterized protein</fullName>
    </submittedName>
</protein>
<organism evidence="2 3">
    <name type="scientific">Trypanosoma cruzi (strain CL Brener)</name>
    <dbReference type="NCBI Taxonomy" id="353153"/>
    <lineage>
        <taxon>Eukaryota</taxon>
        <taxon>Discoba</taxon>
        <taxon>Euglenozoa</taxon>
        <taxon>Kinetoplastea</taxon>
        <taxon>Metakinetoplastina</taxon>
        <taxon>Trypanosomatida</taxon>
        <taxon>Trypanosomatidae</taxon>
        <taxon>Trypanosoma</taxon>
        <taxon>Schizotrypanum</taxon>
    </lineage>
</organism>
<evidence type="ECO:0000313" key="2">
    <source>
        <dbReference type="EMBL" id="EAN89570.1"/>
    </source>
</evidence>
<feature type="compositionally biased region" description="Basic residues" evidence="1">
    <location>
        <begin position="119"/>
        <end position="132"/>
    </location>
</feature>
<proteinExistence type="predicted"/>
<keyword evidence="3" id="KW-1185">Reference proteome</keyword>
<feature type="compositionally biased region" description="Basic residues" evidence="1">
    <location>
        <begin position="84"/>
        <end position="106"/>
    </location>
</feature>
<reference evidence="2 3" key="1">
    <citation type="journal article" date="2005" name="Science">
        <title>The genome sequence of Trypanosoma cruzi, etiologic agent of Chagas disease.</title>
        <authorList>
            <person name="El-Sayed N.M."/>
            <person name="Myler P.J."/>
            <person name="Bartholomeu D.C."/>
            <person name="Nilsson D."/>
            <person name="Aggarwal G."/>
            <person name="Tran A.N."/>
            <person name="Ghedin E."/>
            <person name="Worthey E.A."/>
            <person name="Delcher A.L."/>
            <person name="Blandin G."/>
            <person name="Westenberger S.J."/>
            <person name="Caler E."/>
            <person name="Cerqueira G.C."/>
            <person name="Branche C."/>
            <person name="Haas B."/>
            <person name="Anupama A."/>
            <person name="Arner E."/>
            <person name="Aslund L."/>
            <person name="Attipoe P."/>
            <person name="Bontempi E."/>
            <person name="Bringaud F."/>
            <person name="Burton P."/>
            <person name="Cadag E."/>
            <person name="Campbell D.A."/>
            <person name="Carrington M."/>
            <person name="Crabtree J."/>
            <person name="Darban H."/>
            <person name="da Silveira J.F."/>
            <person name="de Jong P."/>
            <person name="Edwards K."/>
            <person name="Englund P.T."/>
            <person name="Fazelina G."/>
            <person name="Feldblyum T."/>
            <person name="Ferella M."/>
            <person name="Frasch A.C."/>
            <person name="Gull K."/>
            <person name="Horn D."/>
            <person name="Hou L."/>
            <person name="Huang Y."/>
            <person name="Kindlund E."/>
            <person name="Klingbeil M."/>
            <person name="Kluge S."/>
            <person name="Koo H."/>
            <person name="Lacerda D."/>
            <person name="Levin M.J."/>
            <person name="Lorenzi H."/>
            <person name="Louie T."/>
            <person name="Machado C.R."/>
            <person name="McCulloch R."/>
            <person name="McKenna A."/>
            <person name="Mizuno Y."/>
            <person name="Mottram J.C."/>
            <person name="Nelson S."/>
            <person name="Ochaya S."/>
            <person name="Osoegawa K."/>
            <person name="Pai G."/>
            <person name="Parsons M."/>
            <person name="Pentony M."/>
            <person name="Pettersson U."/>
            <person name="Pop M."/>
            <person name="Ramirez J.L."/>
            <person name="Rinta J."/>
            <person name="Robertson L."/>
            <person name="Salzberg S.L."/>
            <person name="Sanchez D.O."/>
            <person name="Seyler A."/>
            <person name="Sharma R."/>
            <person name="Shetty J."/>
            <person name="Simpson A.J."/>
            <person name="Sisk E."/>
            <person name="Tammi M.T."/>
            <person name="Tarleton R."/>
            <person name="Teixeira S."/>
            <person name="Van Aken S."/>
            <person name="Vogt C."/>
            <person name="Ward P.N."/>
            <person name="Wickstead B."/>
            <person name="Wortman J."/>
            <person name="White O."/>
            <person name="Fraser C.M."/>
            <person name="Stuart K.D."/>
            <person name="Andersson B."/>
        </authorList>
    </citation>
    <scope>NUCLEOTIDE SEQUENCE [LARGE SCALE GENOMIC DNA]</scope>
    <source>
        <strain evidence="2 3">CL Brener</strain>
    </source>
</reference>
<evidence type="ECO:0000313" key="3">
    <source>
        <dbReference type="Proteomes" id="UP000002296"/>
    </source>
</evidence>
<sequence>MFRFSYRFMARPALRKGAAKAPKAVKVQPVKCLTQPAASIHNASVVPPLEVVPPRMPSLDITPPSHATAVATDAGKVKAASLKKTVKKPTKKPAKVAKSSHNKPTKSKAEAETVTPKLTPKKPMKLKSVNKPKTKEVPKEFKAAKSKVPKKLKSKPKRK</sequence>
<dbReference type="RefSeq" id="XP_811421.1">
    <property type="nucleotide sequence ID" value="XM_806328.1"/>
</dbReference>
<dbReference type="PaxDb" id="353153-Q4DAL7"/>
<dbReference type="InParanoid" id="Q4DAL7"/>
<dbReference type="GeneID" id="3542387"/>
<feature type="region of interest" description="Disordered" evidence="1">
    <location>
        <begin position="72"/>
        <end position="159"/>
    </location>
</feature>